<dbReference type="EMBL" id="VIAQ01000015">
    <property type="protein sequence ID" value="TQD25002.1"/>
    <property type="molecule type" value="Genomic_DNA"/>
</dbReference>
<dbReference type="Proteomes" id="UP000319335">
    <property type="component" value="Unassembled WGS sequence"/>
</dbReference>
<feature type="region of interest" description="Disordered" evidence="1">
    <location>
        <begin position="510"/>
        <end position="542"/>
    </location>
</feature>
<dbReference type="Gene3D" id="2.120.10.30">
    <property type="entry name" value="TolB, C-terminal domain"/>
    <property type="match status" value="2"/>
</dbReference>
<dbReference type="PANTHER" id="PTHR36842:SF1">
    <property type="entry name" value="PROTEIN TOLB"/>
    <property type="match status" value="1"/>
</dbReference>
<feature type="compositionally biased region" description="Polar residues" evidence="1">
    <location>
        <begin position="510"/>
        <end position="519"/>
    </location>
</feature>
<evidence type="ECO:0008006" key="4">
    <source>
        <dbReference type="Google" id="ProtNLM"/>
    </source>
</evidence>
<accession>A0A7Z8KQM9</accession>
<evidence type="ECO:0000256" key="1">
    <source>
        <dbReference type="SAM" id="MobiDB-lite"/>
    </source>
</evidence>
<sequence length="559" mass="62129">MKLSNTNAKSSKKIFPGNYDRKKSASISACILRFRIPVFVLIILACLSLQPAVASSNTEHLNATIVADLQQTAGEDLLSLVDTDVYEGYDENTTPYFNVIWSPDGDQMLIQTSVFLHIIGGGDFGSARVYALYIADADGSNLKRVSWGESKSSEGKVIRSPVWSYSGDYFAYVEESTGGMYRVTSSRLVIMSNDLQPVHKIDQDIDVNGALSEMPVNFKWSSVEDKIITFTPGNLVVYDLEENTNFSLGIGDNYFEISDVALSGDGSKLVFSMLEENYTKFHEEMFLVDIENRVINQIYSVEDAHFYSVKWSPDSKKLVFIQNSHSEEDGTLCNGVYLKDLDAETPVKIPVLDYGSIEEWYPDSERLLAMKSSVDSYELFSLSINGDIDNLFTGDSSLDAVVSENGCVLAICRNLDPDVPSYPRMYNLTLLSGQNQMTIDNVSYYSLEGNNLIFVSDAKISYLNTATNETWSIPSPIEYPETIGLNPSGHSIAVDSYILELQGFEDQAATSTGNNTYSSVPDEVEVTNERNKQSETGNDNIASSFNERIGTFWKWLQGN</sequence>
<keyword evidence="3" id="KW-1185">Reference proteome</keyword>
<organism evidence="2 3">
    <name type="scientific">Methanolobus vulcani</name>
    <dbReference type="NCBI Taxonomy" id="38026"/>
    <lineage>
        <taxon>Archaea</taxon>
        <taxon>Methanobacteriati</taxon>
        <taxon>Methanobacteriota</taxon>
        <taxon>Stenosarchaea group</taxon>
        <taxon>Methanomicrobia</taxon>
        <taxon>Methanosarcinales</taxon>
        <taxon>Methanosarcinaceae</taxon>
        <taxon>Methanolobus</taxon>
    </lineage>
</organism>
<dbReference type="AlphaFoldDB" id="A0A7Z8KQM9"/>
<gene>
    <name evidence="2" type="ORF">FKV42_08040</name>
</gene>
<dbReference type="PANTHER" id="PTHR36842">
    <property type="entry name" value="PROTEIN TOLB HOMOLOG"/>
    <property type="match status" value="1"/>
</dbReference>
<dbReference type="OrthoDB" id="25019at2157"/>
<proteinExistence type="predicted"/>
<dbReference type="InterPro" id="IPR011042">
    <property type="entry name" value="6-blade_b-propeller_TolB-like"/>
</dbReference>
<protein>
    <recommendedName>
        <fullName evidence="4">WD40-like Beta Propeller Repeat</fullName>
    </recommendedName>
</protein>
<dbReference type="SUPFAM" id="SSF82171">
    <property type="entry name" value="DPP6 N-terminal domain-like"/>
    <property type="match status" value="1"/>
</dbReference>
<reference evidence="2 3" key="1">
    <citation type="submission" date="2019-06" db="EMBL/GenBank/DDBJ databases">
        <title>Draft genome sequence of Methanolobus vulcani B1d.</title>
        <authorList>
            <person name="Creighbaum A.J."/>
            <person name="Ticak T."/>
            <person name="Hariraju D."/>
            <person name="Arivett B.A."/>
            <person name="Ferguson D.J.Jr."/>
        </authorList>
    </citation>
    <scope>NUCLEOTIDE SEQUENCE [LARGE SCALE GENOMIC DNA]</scope>
    <source>
        <strain evidence="2 3">B1d</strain>
    </source>
</reference>
<comment type="caution">
    <text evidence="2">The sequence shown here is derived from an EMBL/GenBank/DDBJ whole genome shotgun (WGS) entry which is preliminary data.</text>
</comment>
<evidence type="ECO:0000313" key="3">
    <source>
        <dbReference type="Proteomes" id="UP000319335"/>
    </source>
</evidence>
<evidence type="ECO:0000313" key="2">
    <source>
        <dbReference type="EMBL" id="TQD25002.1"/>
    </source>
</evidence>
<name>A0A7Z8KQM9_9EURY</name>
<dbReference type="RefSeq" id="WP_154809729.1">
    <property type="nucleotide sequence ID" value="NZ_VIAQ01000015.1"/>
</dbReference>